<reference evidence="2" key="1">
    <citation type="submission" date="2017-09" db="EMBL/GenBank/DDBJ databases">
        <title>Depth-based differentiation of microbial function through sediment-hosted aquifers and enrichment of novel symbionts in the deep terrestrial subsurface.</title>
        <authorList>
            <person name="Probst A.J."/>
            <person name="Ladd B."/>
            <person name="Jarett J.K."/>
            <person name="Geller-Mcgrath D.E."/>
            <person name="Sieber C.M.K."/>
            <person name="Emerson J.B."/>
            <person name="Anantharaman K."/>
            <person name="Thomas B.C."/>
            <person name="Malmstrom R."/>
            <person name="Stieglmeier M."/>
            <person name="Klingl A."/>
            <person name="Woyke T."/>
            <person name="Ryan C.M."/>
            <person name="Banfield J.F."/>
        </authorList>
    </citation>
    <scope>NUCLEOTIDE SEQUENCE [LARGE SCALE GENOMIC DNA]</scope>
</reference>
<gene>
    <name evidence="1" type="ORF">COT99_01900</name>
</gene>
<organism evidence="1 2">
    <name type="scientific">Candidatus Falkowbacteria bacterium CG10_big_fil_rev_8_21_14_0_10_43_10</name>
    <dbReference type="NCBI Taxonomy" id="1974567"/>
    <lineage>
        <taxon>Bacteria</taxon>
        <taxon>Candidatus Falkowiibacteriota</taxon>
    </lineage>
</organism>
<evidence type="ECO:0000313" key="1">
    <source>
        <dbReference type="EMBL" id="PIR93196.1"/>
    </source>
</evidence>
<dbReference type="Proteomes" id="UP000228626">
    <property type="component" value="Unassembled WGS sequence"/>
</dbReference>
<sequence length="107" mass="12015">MPILKKTKDQIIKLLLGESVVPRGLFELGQYFRLNGPITFKYEKGKNDIVAISTNFRYGSIVTAGKDKIELEKKIKDAILTSFEIPSAYAKEAKIYKVGAKEEYALA</sequence>
<accession>A0A2H0V274</accession>
<name>A0A2H0V274_9BACT</name>
<dbReference type="AlphaFoldDB" id="A0A2H0V274"/>
<dbReference type="EMBL" id="PFAR01000024">
    <property type="protein sequence ID" value="PIR93196.1"/>
    <property type="molecule type" value="Genomic_DNA"/>
</dbReference>
<evidence type="ECO:0000313" key="2">
    <source>
        <dbReference type="Proteomes" id="UP000228626"/>
    </source>
</evidence>
<proteinExistence type="predicted"/>
<protein>
    <submittedName>
        <fullName evidence="1">Uncharacterized protein</fullName>
    </submittedName>
</protein>
<comment type="caution">
    <text evidence="1">The sequence shown here is derived from an EMBL/GenBank/DDBJ whole genome shotgun (WGS) entry which is preliminary data.</text>
</comment>